<comment type="caution">
    <text evidence="2">The sequence shown here is derived from an EMBL/GenBank/DDBJ whole genome shotgun (WGS) entry which is preliminary data.</text>
</comment>
<dbReference type="RefSeq" id="WP_166142907.1">
    <property type="nucleotide sequence ID" value="NZ_JAANYN010000001.1"/>
</dbReference>
<feature type="transmembrane region" description="Helical" evidence="1">
    <location>
        <begin position="7"/>
        <end position="28"/>
    </location>
</feature>
<dbReference type="EMBL" id="JAANYN010000001">
    <property type="protein sequence ID" value="NHE55743.1"/>
    <property type="molecule type" value="Genomic_DNA"/>
</dbReference>
<evidence type="ECO:0000313" key="3">
    <source>
        <dbReference type="Proteomes" id="UP000649799"/>
    </source>
</evidence>
<name>A0ABX0H5V5_9BACT</name>
<proteinExistence type="predicted"/>
<feature type="transmembrane region" description="Helical" evidence="1">
    <location>
        <begin position="40"/>
        <end position="58"/>
    </location>
</feature>
<sequence>MKNQSKLILANLFALVSVLVILTVSQLLNVNLAMGSGAVFPQMLLLVVPQLGFGYLLWKSFHAERAKALS</sequence>
<evidence type="ECO:0000313" key="2">
    <source>
        <dbReference type="EMBL" id="NHE55743.1"/>
    </source>
</evidence>
<keyword evidence="3" id="KW-1185">Reference proteome</keyword>
<gene>
    <name evidence="2" type="ORF">G9Q97_02825</name>
</gene>
<keyword evidence="1" id="KW-0472">Membrane</keyword>
<keyword evidence="1" id="KW-0812">Transmembrane</keyword>
<evidence type="ECO:0000256" key="1">
    <source>
        <dbReference type="SAM" id="Phobius"/>
    </source>
</evidence>
<dbReference type="Proteomes" id="UP000649799">
    <property type="component" value="Unassembled WGS sequence"/>
</dbReference>
<accession>A0ABX0H5V5</accession>
<reference evidence="2 3" key="1">
    <citation type="submission" date="2020-03" db="EMBL/GenBank/DDBJ databases">
        <title>Cyclobacterium plantarum sp. nov., a marine bacterium isolated from a coastal-marine wetland.</title>
        <authorList>
            <person name="Sanchez-Porro C."/>
            <person name="Ventosa A."/>
            <person name="Amoozegar M."/>
        </authorList>
    </citation>
    <scope>NUCLEOTIDE SEQUENCE [LARGE SCALE GENOMIC DNA]</scope>
    <source>
        <strain evidence="2 3">GBPx2</strain>
    </source>
</reference>
<keyword evidence="1" id="KW-1133">Transmembrane helix</keyword>
<protein>
    <submittedName>
        <fullName evidence="2">Uncharacterized protein</fullName>
    </submittedName>
</protein>
<organism evidence="2 3">
    <name type="scientific">Cyclobacterium plantarum</name>
    <dbReference type="NCBI Taxonomy" id="2716263"/>
    <lineage>
        <taxon>Bacteria</taxon>
        <taxon>Pseudomonadati</taxon>
        <taxon>Bacteroidota</taxon>
        <taxon>Cytophagia</taxon>
        <taxon>Cytophagales</taxon>
        <taxon>Cyclobacteriaceae</taxon>
        <taxon>Cyclobacterium</taxon>
    </lineage>
</organism>